<dbReference type="AlphaFoldDB" id="A0ABD3GVD5"/>
<evidence type="ECO:0000313" key="4">
    <source>
        <dbReference type="Proteomes" id="UP001633002"/>
    </source>
</evidence>
<sequence>MSEYEYDRENYPHHHHHRREESPYREEYVVQQAVYPQPPAPYVAPQPYTADPYRQEYAVQESEAVYAQPPAPYGQPQPYAGSYGAPVPNGTSSYGEGYPASAGPYGTYGNYPPAAVTSTATEYYQEQRTEENAYERAKLEERKHKREEEFAEVGALASGGFAMYERHEVKTDPENARRHRLEEEVAAGLGLGAGGYALYERHERKESKEETEAWEKLEGHKKHHGFFG</sequence>
<feature type="compositionally biased region" description="Basic residues" evidence="2">
    <location>
        <begin position="219"/>
        <end position="228"/>
    </location>
</feature>
<dbReference type="EMBL" id="JBJQOH010000006">
    <property type="protein sequence ID" value="KAL3682075.1"/>
    <property type="molecule type" value="Genomic_DNA"/>
</dbReference>
<evidence type="ECO:0000256" key="2">
    <source>
        <dbReference type="SAM" id="MobiDB-lite"/>
    </source>
</evidence>
<name>A0ABD3GVD5_9MARC</name>
<feature type="compositionally biased region" description="Basic and acidic residues" evidence="2">
    <location>
        <begin position="202"/>
        <end position="218"/>
    </location>
</feature>
<evidence type="ECO:0000313" key="3">
    <source>
        <dbReference type="EMBL" id="KAL3682075.1"/>
    </source>
</evidence>
<feature type="region of interest" description="Disordered" evidence="2">
    <location>
        <begin position="1"/>
        <end position="26"/>
    </location>
</feature>
<dbReference type="InterPro" id="IPR003496">
    <property type="entry name" value="ABA_WDS"/>
</dbReference>
<feature type="compositionally biased region" description="Basic and acidic residues" evidence="2">
    <location>
        <begin position="1"/>
        <end position="12"/>
    </location>
</feature>
<comment type="caution">
    <text evidence="3">The sequence shown here is derived from an EMBL/GenBank/DDBJ whole genome shotgun (WGS) entry which is preliminary data.</text>
</comment>
<dbReference type="Pfam" id="PF02496">
    <property type="entry name" value="ABA_WDS"/>
    <property type="match status" value="1"/>
</dbReference>
<proteinExistence type="inferred from homology"/>
<reference evidence="3 4" key="1">
    <citation type="submission" date="2024-09" db="EMBL/GenBank/DDBJ databases">
        <title>Chromosome-scale assembly of Riccia sorocarpa.</title>
        <authorList>
            <person name="Paukszto L."/>
        </authorList>
    </citation>
    <scope>NUCLEOTIDE SEQUENCE [LARGE SCALE GENOMIC DNA]</scope>
    <source>
        <strain evidence="3">LP-2024</strain>
        <tissue evidence="3">Aerial parts of the thallus</tissue>
    </source>
</reference>
<dbReference type="PANTHER" id="PTHR33801">
    <property type="entry name" value="ABSCISIC STRESS-RIPENING PROTEIN 5"/>
    <property type="match status" value="1"/>
</dbReference>
<protein>
    <submittedName>
        <fullName evidence="3">Uncharacterized protein</fullName>
    </submittedName>
</protein>
<organism evidence="3 4">
    <name type="scientific">Riccia sorocarpa</name>
    <dbReference type="NCBI Taxonomy" id="122646"/>
    <lineage>
        <taxon>Eukaryota</taxon>
        <taxon>Viridiplantae</taxon>
        <taxon>Streptophyta</taxon>
        <taxon>Embryophyta</taxon>
        <taxon>Marchantiophyta</taxon>
        <taxon>Marchantiopsida</taxon>
        <taxon>Marchantiidae</taxon>
        <taxon>Marchantiales</taxon>
        <taxon>Ricciaceae</taxon>
        <taxon>Riccia</taxon>
    </lineage>
</organism>
<feature type="region of interest" description="Disordered" evidence="2">
    <location>
        <begin position="202"/>
        <end position="228"/>
    </location>
</feature>
<evidence type="ECO:0000256" key="1">
    <source>
        <dbReference type="ARBA" id="ARBA00007160"/>
    </source>
</evidence>
<keyword evidence="4" id="KW-1185">Reference proteome</keyword>
<dbReference type="Proteomes" id="UP001633002">
    <property type="component" value="Unassembled WGS sequence"/>
</dbReference>
<gene>
    <name evidence="3" type="ORF">R1sor_000097</name>
</gene>
<comment type="similarity">
    <text evidence="1">Belongs to the abscisic acid and water stress-induced protein family.</text>
</comment>
<accession>A0ABD3GVD5</accession>